<dbReference type="Proteomes" id="UP000273982">
    <property type="component" value="Chromosome"/>
</dbReference>
<dbReference type="InterPro" id="IPR002060">
    <property type="entry name" value="Squ/phyt_synthse"/>
</dbReference>
<dbReference type="RefSeq" id="WP_124737302.1">
    <property type="nucleotide sequence ID" value="NZ_CP034086.1"/>
</dbReference>
<dbReference type="KEGG" id="mros:EHO51_00865"/>
<dbReference type="InterPro" id="IPR017827">
    <property type="entry name" value="HSQ_synthase_HpnC"/>
</dbReference>
<dbReference type="GO" id="GO:0051996">
    <property type="term" value="F:squalene synthase [NAD(P)H] activity"/>
    <property type="evidence" value="ECO:0007669"/>
    <property type="project" value="UniProtKB-EC"/>
</dbReference>
<dbReference type="SFLD" id="SFLDG01018">
    <property type="entry name" value="Squalene/Phytoene_Synthase_Lik"/>
    <property type="match status" value="1"/>
</dbReference>
<dbReference type="SFLD" id="SFLDG01212">
    <property type="entry name" value="Phytoene_synthase_like"/>
    <property type="match status" value="1"/>
</dbReference>
<accession>A0A3G8M0D5</accession>
<dbReference type="GO" id="GO:0004311">
    <property type="term" value="F:geranylgeranyl diphosphate synthase activity"/>
    <property type="evidence" value="ECO:0007669"/>
    <property type="project" value="InterPro"/>
</dbReference>
<proteinExistence type="predicted"/>
<reference evidence="1 2" key="1">
    <citation type="submission" date="2018-11" db="EMBL/GenBank/DDBJ databases">
        <title>Genome squencing of methanotrophic bacteria isolated from alkaline groundwater in Korea.</title>
        <authorList>
            <person name="Nguyen L.N."/>
        </authorList>
    </citation>
    <scope>NUCLEOTIDE SEQUENCE [LARGE SCALE GENOMIC DNA]</scope>
    <source>
        <strain evidence="1 2">GW6</strain>
    </source>
</reference>
<name>A0A3G8M0D5_9HYPH</name>
<sequence>MDIAQTSSGKTHRDENFPVASFLIAPRHRAPILAFYDFVRAADDIADHPTLSAQEKLDLLDALDAALIGEAKEDAEVARRLRETCRERRLDPQHARDLILAFKRDVTQSRYRDWDDLIDYCRYSAMPVGRFVCDLHGENPGRVWPANDALCAALQIINHLQDCGKDYRNLDRVYLPQDALAAHGATVEMLAQESAPPPLLATIRDLNEKTGRLLAQSRPFADLIDDTRLAMEIGAIQTLAEQLVGRLADADPLRDKVHDGKFSFALKGAAGALGALLRRVSRPRRADSAAVPSTRPGARQ</sequence>
<dbReference type="Pfam" id="PF00494">
    <property type="entry name" value="SQS_PSY"/>
    <property type="match status" value="1"/>
</dbReference>
<dbReference type="SUPFAM" id="SSF48576">
    <property type="entry name" value="Terpenoid synthases"/>
    <property type="match status" value="1"/>
</dbReference>
<evidence type="ECO:0000313" key="1">
    <source>
        <dbReference type="EMBL" id="AZG75413.1"/>
    </source>
</evidence>
<gene>
    <name evidence="1" type="primary">hpnC</name>
    <name evidence="1" type="ORF">EHO51_00865</name>
</gene>
<dbReference type="InterPro" id="IPR008949">
    <property type="entry name" value="Isoprenoid_synthase_dom_sf"/>
</dbReference>
<dbReference type="EMBL" id="CP034086">
    <property type="protein sequence ID" value="AZG75413.1"/>
    <property type="molecule type" value="Genomic_DNA"/>
</dbReference>
<dbReference type="EC" id="2.5.1.21" evidence="1"/>
<dbReference type="SFLD" id="SFLDS00005">
    <property type="entry name" value="Isoprenoid_Synthase_Type_I"/>
    <property type="match status" value="1"/>
</dbReference>
<dbReference type="AlphaFoldDB" id="A0A3G8M0D5"/>
<dbReference type="Gene3D" id="1.10.600.10">
    <property type="entry name" value="Farnesyl Diphosphate Synthase"/>
    <property type="match status" value="1"/>
</dbReference>
<evidence type="ECO:0000313" key="2">
    <source>
        <dbReference type="Proteomes" id="UP000273982"/>
    </source>
</evidence>
<dbReference type="NCBIfam" id="TIGR03464">
    <property type="entry name" value="HpnC"/>
    <property type="match status" value="1"/>
</dbReference>
<dbReference type="InterPro" id="IPR044843">
    <property type="entry name" value="Trans_IPPS_bact-type"/>
</dbReference>
<dbReference type="PANTHER" id="PTHR31480">
    <property type="entry name" value="BIFUNCTIONAL LYCOPENE CYCLASE/PHYTOENE SYNTHASE"/>
    <property type="match status" value="1"/>
</dbReference>
<organism evidence="1 2">
    <name type="scientific">Methylocystis rosea</name>
    <dbReference type="NCBI Taxonomy" id="173366"/>
    <lineage>
        <taxon>Bacteria</taxon>
        <taxon>Pseudomonadati</taxon>
        <taxon>Pseudomonadota</taxon>
        <taxon>Alphaproteobacteria</taxon>
        <taxon>Hyphomicrobiales</taxon>
        <taxon>Methylocystaceae</taxon>
        <taxon>Methylocystis</taxon>
    </lineage>
</organism>
<protein>
    <submittedName>
        <fullName evidence="1">Squalene synthase HpnC</fullName>
        <ecNumber evidence="1">2.5.1.21</ecNumber>
    </submittedName>
</protein>
<keyword evidence="1" id="KW-0808">Transferase</keyword>